<evidence type="ECO:0000256" key="1">
    <source>
        <dbReference type="SAM" id="Phobius"/>
    </source>
</evidence>
<evidence type="ECO:0000313" key="4">
    <source>
        <dbReference type="Proteomes" id="UP000002051"/>
    </source>
</evidence>
<dbReference type="HOGENOM" id="CLU_2945239_0_0_1"/>
<reference evidence="2 4" key="1">
    <citation type="journal article" date="2011" name="Nature">
        <title>The Medicago genome provides insight into the evolution of rhizobial symbioses.</title>
        <authorList>
            <person name="Young N.D."/>
            <person name="Debelle F."/>
            <person name="Oldroyd G.E."/>
            <person name="Geurts R."/>
            <person name="Cannon S.B."/>
            <person name="Udvardi M.K."/>
            <person name="Benedito V.A."/>
            <person name="Mayer K.F."/>
            <person name="Gouzy J."/>
            <person name="Schoof H."/>
            <person name="Van de Peer Y."/>
            <person name="Proost S."/>
            <person name="Cook D.R."/>
            <person name="Meyers B.C."/>
            <person name="Spannagl M."/>
            <person name="Cheung F."/>
            <person name="De Mita S."/>
            <person name="Krishnakumar V."/>
            <person name="Gundlach H."/>
            <person name="Zhou S."/>
            <person name="Mudge J."/>
            <person name="Bharti A.K."/>
            <person name="Murray J.D."/>
            <person name="Naoumkina M.A."/>
            <person name="Rosen B."/>
            <person name="Silverstein K.A."/>
            <person name="Tang H."/>
            <person name="Rombauts S."/>
            <person name="Zhao P.X."/>
            <person name="Zhou P."/>
            <person name="Barbe V."/>
            <person name="Bardou P."/>
            <person name="Bechner M."/>
            <person name="Bellec A."/>
            <person name="Berger A."/>
            <person name="Berges H."/>
            <person name="Bidwell S."/>
            <person name="Bisseling T."/>
            <person name="Choisne N."/>
            <person name="Couloux A."/>
            <person name="Denny R."/>
            <person name="Deshpande S."/>
            <person name="Dai X."/>
            <person name="Doyle J.J."/>
            <person name="Dudez A.M."/>
            <person name="Farmer A.D."/>
            <person name="Fouteau S."/>
            <person name="Franken C."/>
            <person name="Gibelin C."/>
            <person name="Gish J."/>
            <person name="Goldstein S."/>
            <person name="Gonzalez A.J."/>
            <person name="Green P.J."/>
            <person name="Hallab A."/>
            <person name="Hartog M."/>
            <person name="Hua A."/>
            <person name="Humphray S.J."/>
            <person name="Jeong D.H."/>
            <person name="Jing Y."/>
            <person name="Jocker A."/>
            <person name="Kenton S.M."/>
            <person name="Kim D.J."/>
            <person name="Klee K."/>
            <person name="Lai H."/>
            <person name="Lang C."/>
            <person name="Lin S."/>
            <person name="Macmil S.L."/>
            <person name="Magdelenat G."/>
            <person name="Matthews L."/>
            <person name="McCorrison J."/>
            <person name="Monaghan E.L."/>
            <person name="Mun J.H."/>
            <person name="Najar F.Z."/>
            <person name="Nicholson C."/>
            <person name="Noirot C."/>
            <person name="O'Bleness M."/>
            <person name="Paule C.R."/>
            <person name="Poulain J."/>
            <person name="Prion F."/>
            <person name="Qin B."/>
            <person name="Qu C."/>
            <person name="Retzel E.F."/>
            <person name="Riddle C."/>
            <person name="Sallet E."/>
            <person name="Samain S."/>
            <person name="Samson N."/>
            <person name="Sanders I."/>
            <person name="Saurat O."/>
            <person name="Scarpelli C."/>
            <person name="Schiex T."/>
            <person name="Segurens B."/>
            <person name="Severin A.J."/>
            <person name="Sherrier D.J."/>
            <person name="Shi R."/>
            <person name="Sims S."/>
            <person name="Singer S.R."/>
            <person name="Sinharoy S."/>
            <person name="Sterck L."/>
            <person name="Viollet A."/>
            <person name="Wang B.B."/>
            <person name="Wang K."/>
            <person name="Wang M."/>
            <person name="Wang X."/>
            <person name="Warfsmann J."/>
            <person name="Weissenbach J."/>
            <person name="White D.D."/>
            <person name="White J.D."/>
            <person name="Wiley G.B."/>
            <person name="Wincker P."/>
            <person name="Xing Y."/>
            <person name="Yang L."/>
            <person name="Yao Z."/>
            <person name="Ying F."/>
            <person name="Zhai J."/>
            <person name="Zhou L."/>
            <person name="Zuber A."/>
            <person name="Denarie J."/>
            <person name="Dixon R.A."/>
            <person name="May G.D."/>
            <person name="Schwartz D.C."/>
            <person name="Rogers J."/>
            <person name="Quetier F."/>
            <person name="Town C.D."/>
            <person name="Roe B.A."/>
        </authorList>
    </citation>
    <scope>NUCLEOTIDE SEQUENCE [LARGE SCALE GENOMIC DNA]</scope>
    <source>
        <strain evidence="2">A17</strain>
        <strain evidence="3 4">cv. Jemalong A17</strain>
    </source>
</reference>
<dbReference type="EMBL" id="CM001222">
    <property type="protein sequence ID" value="KEH27159.1"/>
    <property type="molecule type" value="Genomic_DNA"/>
</dbReference>
<reference evidence="2 4" key="2">
    <citation type="journal article" date="2014" name="BMC Genomics">
        <title>An improved genome release (version Mt4.0) for the model legume Medicago truncatula.</title>
        <authorList>
            <person name="Tang H."/>
            <person name="Krishnakumar V."/>
            <person name="Bidwell S."/>
            <person name="Rosen B."/>
            <person name="Chan A."/>
            <person name="Zhou S."/>
            <person name="Gentzbittel L."/>
            <person name="Childs K.L."/>
            <person name="Yandell M."/>
            <person name="Gundlach H."/>
            <person name="Mayer K.F."/>
            <person name="Schwartz D.C."/>
            <person name="Town C.D."/>
        </authorList>
    </citation>
    <scope>GENOME REANNOTATION</scope>
    <source>
        <strain evidence="2">A17</strain>
        <strain evidence="3 4">cv. Jemalong A17</strain>
    </source>
</reference>
<reference evidence="3" key="3">
    <citation type="submission" date="2015-04" db="UniProtKB">
        <authorList>
            <consortium name="EnsemblPlants"/>
        </authorList>
    </citation>
    <scope>IDENTIFICATION</scope>
    <source>
        <strain evidence="3">cv. Jemalong A17</strain>
    </source>
</reference>
<evidence type="ECO:0000313" key="2">
    <source>
        <dbReference type="EMBL" id="KEH27159.1"/>
    </source>
</evidence>
<protein>
    <submittedName>
        <fullName evidence="2">Transmembrane protein, putative</fullName>
    </submittedName>
</protein>
<organism evidence="3">
    <name type="scientific">Medicago truncatula</name>
    <name type="common">Barrel medic</name>
    <name type="synonym">Medicago tribuloides</name>
    <dbReference type="NCBI Taxonomy" id="3880"/>
    <lineage>
        <taxon>Eukaryota</taxon>
        <taxon>Viridiplantae</taxon>
        <taxon>Streptophyta</taxon>
        <taxon>Embryophyta</taxon>
        <taxon>Tracheophyta</taxon>
        <taxon>Spermatophyta</taxon>
        <taxon>Magnoliopsida</taxon>
        <taxon>eudicotyledons</taxon>
        <taxon>Gunneridae</taxon>
        <taxon>Pentapetalae</taxon>
        <taxon>rosids</taxon>
        <taxon>fabids</taxon>
        <taxon>Fabales</taxon>
        <taxon>Fabaceae</taxon>
        <taxon>Papilionoideae</taxon>
        <taxon>50 kb inversion clade</taxon>
        <taxon>NPAAA clade</taxon>
        <taxon>Hologalegina</taxon>
        <taxon>IRL clade</taxon>
        <taxon>Trifolieae</taxon>
        <taxon>Medicago</taxon>
    </lineage>
</organism>
<keyword evidence="1" id="KW-0472">Membrane</keyword>
<name>G8A0M0_MEDTR</name>
<dbReference type="AlphaFoldDB" id="G8A0M0"/>
<proteinExistence type="predicted"/>
<keyword evidence="1 2" id="KW-0812">Transmembrane</keyword>
<dbReference type="EnsemblPlants" id="KEH27159">
    <property type="protein sequence ID" value="KEH27159"/>
    <property type="gene ID" value="MTR_6g488270"/>
</dbReference>
<feature type="transmembrane region" description="Helical" evidence="1">
    <location>
        <begin position="22"/>
        <end position="44"/>
    </location>
</feature>
<accession>G8A0M0</accession>
<evidence type="ECO:0000313" key="3">
    <source>
        <dbReference type="EnsemblPlants" id="KEH27159"/>
    </source>
</evidence>
<dbReference type="PaxDb" id="3880-AES85008"/>
<dbReference type="Proteomes" id="UP000002051">
    <property type="component" value="Chromosome 6"/>
</dbReference>
<sequence>MSGFCVGIKGVLPHGGVHVSPLYIYITHYFLSKIINTLLNINILRHLTNRGKYIFLPIKE</sequence>
<gene>
    <name evidence="2" type="ordered locus">MTR_6g488270</name>
</gene>
<keyword evidence="4" id="KW-1185">Reference proteome</keyword>
<keyword evidence="1" id="KW-1133">Transmembrane helix</keyword>